<dbReference type="OrthoDB" id="9049620at2759"/>
<dbReference type="InterPro" id="IPR039338">
    <property type="entry name" value="ZFTRAF1"/>
</dbReference>
<reference evidence="3 4" key="2">
    <citation type="submission" date="2018-11" db="EMBL/GenBank/DDBJ databases">
        <authorList>
            <consortium name="Pathogen Informatics"/>
        </authorList>
    </citation>
    <scope>NUCLEOTIDE SEQUENCE [LARGE SCALE GENOMIC DNA]</scope>
</reference>
<name>A0A0R3TGW0_RODNA</name>
<dbReference type="EMBL" id="UZAE01006628">
    <property type="protein sequence ID" value="VDO02157.1"/>
    <property type="molecule type" value="Genomic_DNA"/>
</dbReference>
<dbReference type="GO" id="GO:0046872">
    <property type="term" value="F:metal ion binding"/>
    <property type="evidence" value="ECO:0007669"/>
    <property type="project" value="UniProtKB-KW"/>
</dbReference>
<sequence>MNDITHPVEAIEASRDLKKDSPEVTPSDSNFEQNYPKGNDLQSVIQSIRDVVSCCACYTSDSCMKECANGHLICFNCFLNIRQEDRPQCPTCRAALFPETKRALTAQKVLSELPDTCIDCNQIMLNKELIGHRLNTCTKRRLSCGLSPLGCDWCGPAEAYSEHYEACEIRKHFAEKSVEMTLNSVLSRIHLRDQMLREIFTSFTSLFRHLEGYELDTKSILLTVYKTGKNSVIFKSDQFYAGQSRWVINLTVTFLNENGENDSSDVNVHNSESEIQNLDENLSEDIIQNTTTHNSIEDAAIISPIRRSFSFRQRRSVRFQGNYRARPYPDIRRERTDSNNSNSSNSDLTDESQLQGNMSHFGELSYTIVKENSPGAGRKSYAFAPLQVESSDTGAQINFRPLVSTHRFLTRGEKSSAFPILPMRWRYLSNLRELLNSRLLNLDLVIGRRLVEEQLE</sequence>
<dbReference type="PANTHER" id="PTHR23059:SF4">
    <property type="entry name" value="ZINC FINGER TRAF-TYPE-CONTAINING PROTEIN 1"/>
    <property type="match status" value="1"/>
</dbReference>
<dbReference type="GO" id="GO:0005634">
    <property type="term" value="C:nucleus"/>
    <property type="evidence" value="ECO:0007669"/>
    <property type="project" value="TreeGrafter"/>
</dbReference>
<evidence type="ECO:0000313" key="4">
    <source>
        <dbReference type="Proteomes" id="UP000278807"/>
    </source>
</evidence>
<dbReference type="AlphaFoldDB" id="A0A0R3TGW0"/>
<gene>
    <name evidence="3" type="ORF">HNAJ_LOCUS6297</name>
</gene>
<proteinExistence type="predicted"/>
<dbReference type="WBParaSite" id="HNAJ_0000630101-mRNA-1">
    <property type="protein sequence ID" value="HNAJ_0000630101-mRNA-1"/>
    <property type="gene ID" value="HNAJ_0000630101"/>
</dbReference>
<keyword evidence="4" id="KW-1185">Reference proteome</keyword>
<feature type="compositionally biased region" description="Polar residues" evidence="2">
    <location>
        <begin position="24"/>
        <end position="33"/>
    </location>
</feature>
<dbReference type="CDD" id="cd16449">
    <property type="entry name" value="RING-HC"/>
    <property type="match status" value="1"/>
</dbReference>
<feature type="compositionally biased region" description="Basic and acidic residues" evidence="2">
    <location>
        <begin position="327"/>
        <end position="337"/>
    </location>
</feature>
<dbReference type="SUPFAM" id="SSF57850">
    <property type="entry name" value="RING/U-box"/>
    <property type="match status" value="1"/>
</dbReference>
<protein>
    <submittedName>
        <fullName evidence="5">TRAF-type domain-containing protein</fullName>
    </submittedName>
</protein>
<keyword evidence="1" id="KW-0479">Metal-binding</keyword>
<feature type="region of interest" description="Disordered" evidence="2">
    <location>
        <begin position="16"/>
        <end position="38"/>
    </location>
</feature>
<reference evidence="5" key="1">
    <citation type="submission" date="2017-02" db="UniProtKB">
        <authorList>
            <consortium name="WormBaseParasite"/>
        </authorList>
    </citation>
    <scope>IDENTIFICATION</scope>
</reference>
<evidence type="ECO:0000313" key="5">
    <source>
        <dbReference type="WBParaSite" id="HNAJ_0000630101-mRNA-1"/>
    </source>
</evidence>
<dbReference type="STRING" id="102285.A0A0R3TGW0"/>
<evidence type="ECO:0000256" key="1">
    <source>
        <dbReference type="ARBA" id="ARBA00022723"/>
    </source>
</evidence>
<accession>A0A0R3TGW0</accession>
<dbReference type="Proteomes" id="UP000278807">
    <property type="component" value="Unassembled WGS sequence"/>
</dbReference>
<evidence type="ECO:0000256" key="2">
    <source>
        <dbReference type="SAM" id="MobiDB-lite"/>
    </source>
</evidence>
<dbReference type="PANTHER" id="PTHR23059">
    <property type="entry name" value="CYSTEINE AND HISTIDINE-RICH PROTEIN 1"/>
    <property type="match status" value="1"/>
</dbReference>
<feature type="region of interest" description="Disordered" evidence="2">
    <location>
        <begin position="322"/>
        <end position="353"/>
    </location>
</feature>
<organism evidence="5">
    <name type="scientific">Rodentolepis nana</name>
    <name type="common">Dwarf tapeworm</name>
    <name type="synonym">Hymenolepis nana</name>
    <dbReference type="NCBI Taxonomy" id="102285"/>
    <lineage>
        <taxon>Eukaryota</taxon>
        <taxon>Metazoa</taxon>
        <taxon>Spiralia</taxon>
        <taxon>Lophotrochozoa</taxon>
        <taxon>Platyhelminthes</taxon>
        <taxon>Cestoda</taxon>
        <taxon>Eucestoda</taxon>
        <taxon>Cyclophyllidea</taxon>
        <taxon>Hymenolepididae</taxon>
        <taxon>Rodentolepis</taxon>
    </lineage>
</organism>
<evidence type="ECO:0000313" key="3">
    <source>
        <dbReference type="EMBL" id="VDO02157.1"/>
    </source>
</evidence>